<dbReference type="PANTHER" id="PTHR31945:SF5">
    <property type="entry name" value="TRANSCRIPTION FACTOR SCREAM-LIKE PROTEIN"/>
    <property type="match status" value="1"/>
</dbReference>
<evidence type="ECO:0000259" key="3">
    <source>
        <dbReference type="Pfam" id="PF22754"/>
    </source>
</evidence>
<organism evidence="4 5">
    <name type="scientific">Dillenia turbinata</name>
    <dbReference type="NCBI Taxonomy" id="194707"/>
    <lineage>
        <taxon>Eukaryota</taxon>
        <taxon>Viridiplantae</taxon>
        <taxon>Streptophyta</taxon>
        <taxon>Embryophyta</taxon>
        <taxon>Tracheophyta</taxon>
        <taxon>Spermatophyta</taxon>
        <taxon>Magnoliopsida</taxon>
        <taxon>eudicotyledons</taxon>
        <taxon>Gunneridae</taxon>
        <taxon>Pentapetalae</taxon>
        <taxon>Dilleniales</taxon>
        <taxon>Dilleniaceae</taxon>
        <taxon>Dillenia</taxon>
    </lineage>
</organism>
<dbReference type="EMBL" id="JBAMMX010000007">
    <property type="protein sequence ID" value="KAK6935654.1"/>
    <property type="molecule type" value="Genomic_DNA"/>
</dbReference>
<keyword evidence="5" id="KW-1185">Reference proteome</keyword>
<dbReference type="InterPro" id="IPR051358">
    <property type="entry name" value="TF_AMS/ICE1/BHLH6-like"/>
</dbReference>
<reference evidence="4 5" key="1">
    <citation type="submission" date="2023-12" db="EMBL/GenBank/DDBJ databases">
        <title>A high-quality genome assembly for Dillenia turbinata (Dilleniales).</title>
        <authorList>
            <person name="Chanderbali A."/>
        </authorList>
    </citation>
    <scope>NUCLEOTIDE SEQUENCE [LARGE SCALE GENOMIC DNA]</scope>
    <source>
        <strain evidence="4">LSX21</strain>
        <tissue evidence="4">Leaf</tissue>
    </source>
</reference>
<keyword evidence="2" id="KW-0539">Nucleus</keyword>
<comment type="subcellular location">
    <subcellularLocation>
        <location evidence="1">Nucleus</location>
    </subcellularLocation>
</comment>
<proteinExistence type="predicted"/>
<dbReference type="Proteomes" id="UP001370490">
    <property type="component" value="Unassembled WGS sequence"/>
</dbReference>
<comment type="caution">
    <text evidence="4">The sequence shown here is derived from an EMBL/GenBank/DDBJ whole genome shotgun (WGS) entry which is preliminary data.</text>
</comment>
<dbReference type="AlphaFoldDB" id="A0AAN8ZCP3"/>
<evidence type="ECO:0000256" key="1">
    <source>
        <dbReference type="ARBA" id="ARBA00004123"/>
    </source>
</evidence>
<accession>A0AAN8ZCP3</accession>
<dbReference type="InterPro" id="IPR054502">
    <property type="entry name" value="bHLH-TF_ACT-like_plant"/>
</dbReference>
<dbReference type="GO" id="GO:0043565">
    <property type="term" value="F:sequence-specific DNA binding"/>
    <property type="evidence" value="ECO:0007669"/>
    <property type="project" value="TreeGrafter"/>
</dbReference>
<dbReference type="Pfam" id="PF22754">
    <property type="entry name" value="bHLH-TF_ACT-like_plant"/>
    <property type="match status" value="1"/>
</dbReference>
<evidence type="ECO:0000313" key="5">
    <source>
        <dbReference type="Proteomes" id="UP001370490"/>
    </source>
</evidence>
<dbReference type="GO" id="GO:0003700">
    <property type="term" value="F:DNA-binding transcription factor activity"/>
    <property type="evidence" value="ECO:0007669"/>
    <property type="project" value="TreeGrafter"/>
</dbReference>
<evidence type="ECO:0000313" key="4">
    <source>
        <dbReference type="EMBL" id="KAK6935654.1"/>
    </source>
</evidence>
<feature type="domain" description="Plant bHLH transcription factor ACT-like" evidence="3">
    <location>
        <begin position="43"/>
        <end position="114"/>
    </location>
</feature>
<evidence type="ECO:0000256" key="2">
    <source>
        <dbReference type="ARBA" id="ARBA00023242"/>
    </source>
</evidence>
<name>A0AAN8ZCP3_9MAGN</name>
<feature type="non-terminal residue" evidence="4">
    <location>
        <position position="1"/>
    </location>
</feature>
<dbReference type="PANTHER" id="PTHR31945">
    <property type="entry name" value="TRANSCRIPTION FACTOR SCREAM2-RELATED"/>
    <property type="match status" value="1"/>
</dbReference>
<dbReference type="GO" id="GO:0005634">
    <property type="term" value="C:nucleus"/>
    <property type="evidence" value="ECO:0007669"/>
    <property type="project" value="UniProtKB-SubCell"/>
</dbReference>
<sequence length="138" mass="15341">QSKSSIMLDASKYIVELKRKIEKLNPKNATTENSAGHGQIPAVRMESHQNGFTIKVASERSCPGLLVFILEAFEELGLVVLQAREYASCVSVVIGNRLSIHNAQVVKQVVQEAVQSWRKNSHIPVAWQSHQFLGMENS</sequence>
<protein>
    <recommendedName>
        <fullName evidence="3">Plant bHLH transcription factor ACT-like domain-containing protein</fullName>
    </recommendedName>
</protein>
<gene>
    <name evidence="4" type="ORF">RJ641_032684</name>
</gene>